<evidence type="ECO:0000313" key="3">
    <source>
        <dbReference type="Proteomes" id="UP001597526"/>
    </source>
</evidence>
<dbReference type="InterPro" id="IPR046947">
    <property type="entry name" value="LytR-like"/>
</dbReference>
<feature type="domain" description="HTH LytTR-type" evidence="1">
    <location>
        <begin position="132"/>
        <end position="237"/>
    </location>
</feature>
<dbReference type="RefSeq" id="WP_377766358.1">
    <property type="nucleotide sequence ID" value="NZ_JBHULB010000008.1"/>
</dbReference>
<proteinExistence type="predicted"/>
<dbReference type="Proteomes" id="UP001597526">
    <property type="component" value="Unassembled WGS sequence"/>
</dbReference>
<dbReference type="InterPro" id="IPR011006">
    <property type="entry name" value="CheY-like_superfamily"/>
</dbReference>
<dbReference type="Gene3D" id="3.40.50.2300">
    <property type="match status" value="1"/>
</dbReference>
<dbReference type="PROSITE" id="PS50930">
    <property type="entry name" value="HTH_LYTTR"/>
    <property type="match status" value="1"/>
</dbReference>
<evidence type="ECO:0000259" key="1">
    <source>
        <dbReference type="PROSITE" id="PS50930"/>
    </source>
</evidence>
<dbReference type="Pfam" id="PF04397">
    <property type="entry name" value="LytTR"/>
    <property type="match status" value="1"/>
</dbReference>
<evidence type="ECO:0000313" key="2">
    <source>
        <dbReference type="EMBL" id="MFD2586798.1"/>
    </source>
</evidence>
<dbReference type="Gene3D" id="2.40.50.1020">
    <property type="entry name" value="LytTr DNA-binding domain"/>
    <property type="match status" value="1"/>
</dbReference>
<comment type="caution">
    <text evidence="2">The sequence shown here is derived from an EMBL/GenBank/DDBJ whole genome shotgun (WGS) entry which is preliminary data.</text>
</comment>
<dbReference type="PANTHER" id="PTHR37299:SF1">
    <property type="entry name" value="STAGE 0 SPORULATION PROTEIN A HOMOLOG"/>
    <property type="match status" value="1"/>
</dbReference>
<dbReference type="InterPro" id="IPR007492">
    <property type="entry name" value="LytTR_DNA-bd_dom"/>
</dbReference>
<dbReference type="EMBL" id="JBHULB010000008">
    <property type="protein sequence ID" value="MFD2586798.1"/>
    <property type="molecule type" value="Genomic_DNA"/>
</dbReference>
<protein>
    <submittedName>
        <fullName evidence="2">LytR/AlgR family response regulator transcription factor</fullName>
    </submittedName>
</protein>
<reference evidence="3" key="1">
    <citation type="journal article" date="2019" name="Int. J. Syst. Evol. Microbiol.">
        <title>The Global Catalogue of Microorganisms (GCM) 10K type strain sequencing project: providing services to taxonomists for standard genome sequencing and annotation.</title>
        <authorList>
            <consortium name="The Broad Institute Genomics Platform"/>
            <consortium name="The Broad Institute Genome Sequencing Center for Infectious Disease"/>
            <person name="Wu L."/>
            <person name="Ma J."/>
        </authorList>
    </citation>
    <scope>NUCLEOTIDE SEQUENCE [LARGE SCALE GENOMIC DNA]</scope>
    <source>
        <strain evidence="3">KCTC 52368</strain>
    </source>
</reference>
<dbReference type="SMART" id="SM00850">
    <property type="entry name" value="LytTR"/>
    <property type="match status" value="1"/>
</dbReference>
<gene>
    <name evidence="2" type="ORF">ACFSQJ_07645</name>
</gene>
<organism evidence="2 3">
    <name type="scientific">Croceitalea marina</name>
    <dbReference type="NCBI Taxonomy" id="1775166"/>
    <lineage>
        <taxon>Bacteria</taxon>
        <taxon>Pseudomonadati</taxon>
        <taxon>Bacteroidota</taxon>
        <taxon>Flavobacteriia</taxon>
        <taxon>Flavobacteriales</taxon>
        <taxon>Flavobacteriaceae</taxon>
        <taxon>Croceitalea</taxon>
    </lineage>
</organism>
<name>A0ABW5MVQ0_9FLAO</name>
<keyword evidence="3" id="KW-1185">Reference proteome</keyword>
<sequence>MCYFYAIIDSHVPSCLRLKTRLDDYSDFELTNIVHDSEDGMNLILKYSPDVVFVNLINKDADNHFKMISELHQYLTKPPILIGYSKTKKYAYEAIKNGFFDYWLFPNTELDIRKTILKLRKQRPKEKTPSTICLKTYRDFHYLDTSKILYLQADNNATDFILTDGDKVSAYKTLKSFEETLPTNFIRIHQSYILNSEYVSRINYGKCICTLRNNSREIPFSKSYKTRIDELQKLLSNNAIQHVN</sequence>
<dbReference type="PANTHER" id="PTHR37299">
    <property type="entry name" value="TRANSCRIPTIONAL REGULATOR-RELATED"/>
    <property type="match status" value="1"/>
</dbReference>
<dbReference type="SUPFAM" id="SSF52172">
    <property type="entry name" value="CheY-like"/>
    <property type="match status" value="1"/>
</dbReference>
<accession>A0ABW5MVQ0</accession>